<organism evidence="4 5">
    <name type="scientific">Metschnikowia bicuspidata</name>
    <dbReference type="NCBI Taxonomy" id="27322"/>
    <lineage>
        <taxon>Eukaryota</taxon>
        <taxon>Fungi</taxon>
        <taxon>Dikarya</taxon>
        <taxon>Ascomycota</taxon>
        <taxon>Saccharomycotina</taxon>
        <taxon>Pichiomycetes</taxon>
        <taxon>Metschnikowiaceae</taxon>
        <taxon>Metschnikowia</taxon>
    </lineage>
</organism>
<reference evidence="5" key="1">
    <citation type="journal article" date="2018" name="Nat. Microbiol.">
        <title>Leveraging single-cell genomics to expand the fungal tree of life.</title>
        <authorList>
            <person name="Ahrendt S.R."/>
            <person name="Quandt C.A."/>
            <person name="Ciobanu D."/>
            <person name="Clum A."/>
            <person name="Salamov A."/>
            <person name="Andreopoulos B."/>
            <person name="Cheng J.F."/>
            <person name="Woyke T."/>
            <person name="Pelin A."/>
            <person name="Henrissat B."/>
            <person name="Reynolds N.K."/>
            <person name="Benny G.L."/>
            <person name="Smith M.E."/>
            <person name="James T.Y."/>
            <person name="Grigoriev I.V."/>
        </authorList>
    </citation>
    <scope>NUCLEOTIDE SEQUENCE [LARGE SCALE GENOMIC DNA]</scope>
    <source>
        <strain evidence="5">Baker2002</strain>
    </source>
</reference>
<dbReference type="Pfam" id="PF10373">
    <property type="entry name" value="EST1_DNA_bind"/>
    <property type="match status" value="1"/>
</dbReference>
<dbReference type="OrthoDB" id="69928at2759"/>
<evidence type="ECO:0000313" key="5">
    <source>
        <dbReference type="Proteomes" id="UP000268321"/>
    </source>
</evidence>
<name>A0A4P9Z6R4_9ASCO</name>
<dbReference type="Pfam" id="PF10374">
    <property type="entry name" value="EST1"/>
    <property type="match status" value="1"/>
</dbReference>
<sequence>MIPRPTSSKIEQYSAQLAGFLGDKYVDQALVQGFVTRVQAKFSSWIVEDLKEFEALFGDDSDNAQVDTAALALIDLLQMLWAKFHHPIVKFYQLQHAELLAALAELLTKKTQPPKKEQPAKKGLPLKKKKLSGAPDKNKPQFKVVEMRKLNEAFVKVVSAAALFYSSIALHITETYSNPLIPKHFLDELGLAEVAGSAAKSLKDELKKPEKHLLSHKICDLHSTLSYAIFNCLLNLGNLSRHIARIELSYVQPGKSISAYYKHLKSDGLDTNLANKLYFKPLRYYSKCIGILPTIHEPYNHMGVIYHAMGEKFTAAIWFLRSQTTRDTASALGRHNLNTLLCKPWLEKLYKETTQKPVDTLSAPDVNNILMRIAADHFYPNAFGKLYTCKAESDLLEILFLRPQTSHIATIPSLVTDHITMLICFLAIAQSEQNPEVVSKFGNFTLKYFEKYQTYVIKTPKEALLLESVLQNLRLILAYLRKNSWLLSNRPEFVHALVDVLNQLADYDSEDEKRHILELFKTDNAPIRSYYFAEDVKFKDFTPIGCQFKDFNDEHLFKSNNIELLFGSYFYPATDGIPSFLDNKAVQRINKEMELDDGNDQAERRMAISNECARYENVMRINAIVAMAQKVLGHQVFVKDDKIVVDKSEMPMTQTSMPQPNRKIKTKPMKKKNARKGQEKPIAKASTQSSIDEALVPSTFQEIEEMIIGHAPTLLTKKTGSEMGPDLSLVDMVHSIVSEDVKRSPSEASGNVLGELEHRAEVRAEEGGCMNFSGTSNEMHANLQPKYILHPPQNEQFSAQRLDKTRYSAQDVHPQGYTPAWAGYTPGQYPPAQMQVPMMPMPMGYYPQHSYPMAPNVPITPFASAGQMPPPESHMTYTYPFIPPGDQAHASPNVNNFGGVPTSFGQDQSELWRNGHKRNGGPENMYPQYQ</sequence>
<feature type="compositionally biased region" description="Basic residues" evidence="1">
    <location>
        <begin position="662"/>
        <end position="675"/>
    </location>
</feature>
<evidence type="ECO:0000259" key="2">
    <source>
        <dbReference type="Pfam" id="PF10373"/>
    </source>
</evidence>
<dbReference type="InterPro" id="IPR018834">
    <property type="entry name" value="DNA/RNA-bd_Est1-type"/>
</dbReference>
<feature type="region of interest" description="Disordered" evidence="1">
    <location>
        <begin position="903"/>
        <end position="930"/>
    </location>
</feature>
<evidence type="ECO:0000256" key="1">
    <source>
        <dbReference type="SAM" id="MobiDB-lite"/>
    </source>
</evidence>
<feature type="region of interest" description="Disordered" evidence="1">
    <location>
        <begin position="111"/>
        <end position="137"/>
    </location>
</feature>
<accession>A0A4P9Z6R4</accession>
<dbReference type="EMBL" id="ML004903">
    <property type="protein sequence ID" value="RKP28337.1"/>
    <property type="molecule type" value="Genomic_DNA"/>
</dbReference>
<feature type="region of interest" description="Disordered" evidence="1">
    <location>
        <begin position="652"/>
        <end position="689"/>
    </location>
</feature>
<dbReference type="InterPro" id="IPR019458">
    <property type="entry name" value="Est1-like_N"/>
</dbReference>
<dbReference type="AlphaFoldDB" id="A0A4P9Z6R4"/>
<dbReference type="InterPro" id="IPR011990">
    <property type="entry name" value="TPR-like_helical_dom_sf"/>
</dbReference>
<evidence type="ECO:0000259" key="3">
    <source>
        <dbReference type="Pfam" id="PF10374"/>
    </source>
</evidence>
<feature type="domain" description="Telomerase activating protein Est1-like N-terminal" evidence="3">
    <location>
        <begin position="76"/>
        <end position="244"/>
    </location>
</feature>
<dbReference type="SUPFAM" id="SSF48452">
    <property type="entry name" value="TPR-like"/>
    <property type="match status" value="1"/>
</dbReference>
<feature type="domain" description="DNA/RNA-binding" evidence="2">
    <location>
        <begin position="282"/>
        <end position="548"/>
    </location>
</feature>
<protein>
    <recommendedName>
        <fullName evidence="6">Protein EBS1</fullName>
    </recommendedName>
</protein>
<dbReference type="Gene3D" id="1.25.40.10">
    <property type="entry name" value="Tetratricopeptide repeat domain"/>
    <property type="match status" value="1"/>
</dbReference>
<gene>
    <name evidence="4" type="ORF">METBISCDRAFT_25163</name>
</gene>
<evidence type="ECO:0000313" key="4">
    <source>
        <dbReference type="EMBL" id="RKP28337.1"/>
    </source>
</evidence>
<dbReference type="Proteomes" id="UP000268321">
    <property type="component" value="Unassembled WGS sequence"/>
</dbReference>
<keyword evidence="5" id="KW-1185">Reference proteome</keyword>
<evidence type="ECO:0008006" key="6">
    <source>
        <dbReference type="Google" id="ProtNLM"/>
    </source>
</evidence>
<proteinExistence type="predicted"/>